<organism evidence="6 7">
    <name type="scientific">Cafeteria roenbergensis</name>
    <name type="common">Marine flagellate</name>
    <dbReference type="NCBI Taxonomy" id="33653"/>
    <lineage>
        <taxon>Eukaryota</taxon>
        <taxon>Sar</taxon>
        <taxon>Stramenopiles</taxon>
        <taxon>Bigyra</taxon>
        <taxon>Opalozoa</taxon>
        <taxon>Bicosoecida</taxon>
        <taxon>Cafeteriaceae</taxon>
        <taxon>Cafeteria</taxon>
    </lineage>
</organism>
<dbReference type="InterPro" id="IPR003607">
    <property type="entry name" value="HD/PDEase_dom"/>
</dbReference>
<feature type="region of interest" description="Disordered" evidence="3">
    <location>
        <begin position="2474"/>
        <end position="2494"/>
    </location>
</feature>
<accession>A0A5A8CYB1</accession>
<feature type="compositionally biased region" description="Low complexity" evidence="3">
    <location>
        <begin position="450"/>
        <end position="465"/>
    </location>
</feature>
<dbReference type="EMBL" id="VLTN01000001">
    <property type="protein sequence ID" value="KAA0157669.1"/>
    <property type="molecule type" value="Genomic_DNA"/>
</dbReference>
<feature type="compositionally biased region" description="Low complexity" evidence="3">
    <location>
        <begin position="1051"/>
        <end position="1063"/>
    </location>
</feature>
<dbReference type="GO" id="GO:0004114">
    <property type="term" value="F:3',5'-cyclic-nucleotide phosphodiesterase activity"/>
    <property type="evidence" value="ECO:0007669"/>
    <property type="project" value="InterPro"/>
</dbReference>
<feature type="transmembrane region" description="Helical" evidence="4">
    <location>
        <begin position="1991"/>
        <end position="2009"/>
    </location>
</feature>
<evidence type="ECO:0000256" key="3">
    <source>
        <dbReference type="SAM" id="MobiDB-lite"/>
    </source>
</evidence>
<evidence type="ECO:0000256" key="4">
    <source>
        <dbReference type="SAM" id="Phobius"/>
    </source>
</evidence>
<gene>
    <name evidence="6" type="ORF">FNF29_00244</name>
</gene>
<dbReference type="CDD" id="cd00077">
    <property type="entry name" value="HDc"/>
    <property type="match status" value="1"/>
</dbReference>
<feature type="transmembrane region" description="Helical" evidence="4">
    <location>
        <begin position="155"/>
        <end position="178"/>
    </location>
</feature>
<feature type="domain" description="PDEase" evidence="5">
    <location>
        <begin position="1156"/>
        <end position="1555"/>
    </location>
</feature>
<feature type="compositionally biased region" description="Low complexity" evidence="3">
    <location>
        <begin position="1614"/>
        <end position="1631"/>
    </location>
</feature>
<dbReference type="SMART" id="SM00471">
    <property type="entry name" value="HDc"/>
    <property type="match status" value="1"/>
</dbReference>
<feature type="region of interest" description="Disordered" evidence="3">
    <location>
        <begin position="750"/>
        <end position="879"/>
    </location>
</feature>
<feature type="compositionally biased region" description="Acidic residues" evidence="3">
    <location>
        <begin position="1376"/>
        <end position="1389"/>
    </location>
</feature>
<dbReference type="InterPro" id="IPR036971">
    <property type="entry name" value="PDEase_catalytic_dom_sf"/>
</dbReference>
<keyword evidence="4" id="KW-1133">Transmembrane helix</keyword>
<dbReference type="GO" id="GO:0046872">
    <property type="term" value="F:metal ion binding"/>
    <property type="evidence" value="ECO:0007669"/>
    <property type="project" value="UniProtKB-KW"/>
</dbReference>
<feature type="region of interest" description="Disordered" evidence="3">
    <location>
        <begin position="894"/>
        <end position="1119"/>
    </location>
</feature>
<proteinExistence type="predicted"/>
<feature type="transmembrane region" description="Helical" evidence="4">
    <location>
        <begin position="65"/>
        <end position="89"/>
    </location>
</feature>
<keyword evidence="4" id="KW-0472">Membrane</keyword>
<evidence type="ECO:0000259" key="5">
    <source>
        <dbReference type="PROSITE" id="PS51845"/>
    </source>
</evidence>
<feature type="compositionally biased region" description="Polar residues" evidence="3">
    <location>
        <begin position="898"/>
        <end position="909"/>
    </location>
</feature>
<feature type="region of interest" description="Disordered" evidence="3">
    <location>
        <begin position="1612"/>
        <end position="1712"/>
    </location>
</feature>
<evidence type="ECO:0000313" key="7">
    <source>
        <dbReference type="Proteomes" id="UP000323011"/>
    </source>
</evidence>
<feature type="transmembrane region" description="Helical" evidence="4">
    <location>
        <begin position="1871"/>
        <end position="1891"/>
    </location>
</feature>
<dbReference type="PANTHER" id="PTHR11347">
    <property type="entry name" value="CYCLIC NUCLEOTIDE PHOSPHODIESTERASE"/>
    <property type="match status" value="1"/>
</dbReference>
<feature type="compositionally biased region" description="Low complexity" evidence="3">
    <location>
        <begin position="987"/>
        <end position="1001"/>
    </location>
</feature>
<keyword evidence="4" id="KW-0812">Transmembrane</keyword>
<comment type="caution">
    <text evidence="6">The sequence shown here is derived from an EMBL/GenBank/DDBJ whole genome shotgun (WGS) entry which is preliminary data.</text>
</comment>
<feature type="region of interest" description="Disordered" evidence="3">
    <location>
        <begin position="2339"/>
        <end position="2372"/>
    </location>
</feature>
<evidence type="ECO:0000256" key="2">
    <source>
        <dbReference type="ARBA" id="ARBA00022801"/>
    </source>
</evidence>
<feature type="region of interest" description="Disordered" evidence="3">
    <location>
        <begin position="1376"/>
        <end position="1444"/>
    </location>
</feature>
<feature type="transmembrane region" description="Helical" evidence="4">
    <location>
        <begin position="240"/>
        <end position="264"/>
    </location>
</feature>
<dbReference type="InterPro" id="IPR002073">
    <property type="entry name" value="PDEase_catalytic_dom"/>
</dbReference>
<keyword evidence="2" id="KW-0378">Hydrolase</keyword>
<feature type="transmembrane region" description="Helical" evidence="4">
    <location>
        <begin position="1829"/>
        <end position="1851"/>
    </location>
</feature>
<dbReference type="GO" id="GO:0007165">
    <property type="term" value="P:signal transduction"/>
    <property type="evidence" value="ECO:0007669"/>
    <property type="project" value="InterPro"/>
</dbReference>
<feature type="compositionally biased region" description="Polar residues" evidence="3">
    <location>
        <begin position="782"/>
        <end position="794"/>
    </location>
</feature>
<feature type="transmembrane region" description="Helical" evidence="4">
    <location>
        <begin position="1784"/>
        <end position="1808"/>
    </location>
</feature>
<feature type="compositionally biased region" description="Basic and acidic residues" evidence="3">
    <location>
        <begin position="1397"/>
        <end position="1406"/>
    </location>
</feature>
<dbReference type="PROSITE" id="PS51845">
    <property type="entry name" value="PDEASE_I_2"/>
    <property type="match status" value="1"/>
</dbReference>
<evidence type="ECO:0000256" key="1">
    <source>
        <dbReference type="ARBA" id="ARBA00022723"/>
    </source>
</evidence>
<protein>
    <recommendedName>
        <fullName evidence="5">PDEase domain-containing protein</fullName>
    </recommendedName>
</protein>
<feature type="transmembrane region" description="Helical" evidence="4">
    <location>
        <begin position="207"/>
        <end position="228"/>
    </location>
</feature>
<feature type="compositionally biased region" description="Polar residues" evidence="3">
    <location>
        <begin position="588"/>
        <end position="597"/>
    </location>
</feature>
<name>A0A5A8CYB1_CAFRO</name>
<feature type="region of interest" description="Disordered" evidence="3">
    <location>
        <begin position="2135"/>
        <end position="2176"/>
    </location>
</feature>
<feature type="compositionally biased region" description="Polar residues" evidence="3">
    <location>
        <begin position="1038"/>
        <end position="1049"/>
    </location>
</feature>
<feature type="transmembrane region" description="Helical" evidence="4">
    <location>
        <begin position="1955"/>
        <end position="1979"/>
    </location>
</feature>
<dbReference type="Gene3D" id="1.10.1300.10">
    <property type="entry name" value="3'5'-cyclic nucleotide phosphodiesterase, catalytic domain"/>
    <property type="match status" value="1"/>
</dbReference>
<dbReference type="Proteomes" id="UP000323011">
    <property type="component" value="Unassembled WGS sequence"/>
</dbReference>
<feature type="compositionally biased region" description="Acidic residues" evidence="3">
    <location>
        <begin position="2146"/>
        <end position="2160"/>
    </location>
</feature>
<feature type="region of interest" description="Disordered" evidence="3">
    <location>
        <begin position="425"/>
        <end position="470"/>
    </location>
</feature>
<feature type="transmembrane region" description="Helical" evidence="4">
    <location>
        <begin position="2029"/>
        <end position="2049"/>
    </location>
</feature>
<feature type="compositionally biased region" description="Basic residues" evidence="3">
    <location>
        <begin position="431"/>
        <end position="449"/>
    </location>
</feature>
<evidence type="ECO:0000313" key="6">
    <source>
        <dbReference type="EMBL" id="KAA0157669.1"/>
    </source>
</evidence>
<feature type="compositionally biased region" description="Low complexity" evidence="3">
    <location>
        <begin position="817"/>
        <end position="826"/>
    </location>
</feature>
<dbReference type="SUPFAM" id="SSF109604">
    <property type="entry name" value="HD-domain/PDEase-like"/>
    <property type="match status" value="1"/>
</dbReference>
<feature type="transmembrane region" description="Helical" evidence="4">
    <location>
        <begin position="20"/>
        <end position="40"/>
    </location>
</feature>
<feature type="region of interest" description="Disordered" evidence="3">
    <location>
        <begin position="2263"/>
        <end position="2282"/>
    </location>
</feature>
<dbReference type="Pfam" id="PF00233">
    <property type="entry name" value="PDEase_I"/>
    <property type="match status" value="1"/>
</dbReference>
<feature type="compositionally biased region" description="Polar residues" evidence="3">
    <location>
        <begin position="616"/>
        <end position="634"/>
    </location>
</feature>
<feature type="compositionally biased region" description="Low complexity" evidence="3">
    <location>
        <begin position="930"/>
        <end position="943"/>
    </location>
</feature>
<sequence>MLEQSWLALRERTLQEILPWGWVATALCVAQVAVIVFAVAGRESIVVQPPGGGQPLPVSPPMDKLANALFVACLGIAPVLVGMAALACLGRGFAADGVSAFAGELEYIAVWAKTPVPRSKVAPAKRASRRSQPGVGCEEQDQGANRLARRHYPHLAAAIRVASIALSMVVTLLDYAWIGGFGPLAFVPNVALCTAALIAALPTRLGGVVHCAVVAVATGASLALDAAARPGAGAGLSVTVSLPGAATAATLFAVFVPALATVALSRVESFLRDLLAQRVLVERERHLHRHEVSLLRRAFHAKKVAKLDASRFPGPLQLAVEQLLRLTKEEPHLRRHLHDVLTIVGDSLGLASNSVRRDILKLVPKASRGHTGHLGMSQLGSMDSKLGSPPAGALYASTGDGQHLALPMDDAALGYLGPAEKSFRNAMQTKERRRSSVHRRGSIQQHRGRGASSVSAAASRRGSAATTFVGAPDQPYDAGAVAIADADEDAMLEGFGVKLDQATAEWIVSVLSPWHGGLGAGGRAGSGLDQEAPFAQAGPGHPAITGVGAQEGPSAGASSGVVDQGPHTASDSGHRLLRRGSYDGAGGQRQSTSSAATPPSLKGQGATSRAPLPGQVLSSAGLSPQITQSSTPSNLGRPAGSMRRHSVGITVHPSGSALRGSHSSATSTRHSMEQSPVGALADSAIAEAQSAGGTWREPPGTGVDVTDSHAATGQQQPDAFGFAADGQEDEADGPTGLSVLEFGADGSLQAVSDSDASKSGPASSAARGGLPASGGRPLVSSVAGNSGTSNTWSASAGRDGMGSTKPSFRVVVRKPPGEGSSLGSGLLPPPDVASLPLSAAGGPDDSPSAELPVAGGQVDPASLPADGAGDTEGGSPRADAEGVTMYVFGAGKGGSFSHVAQGSSGSTTPRDADGQLRKSPGFASSGSLHAADSADAIPPDAGGDCSGGGAKAPVAPSPLRKQIATPVVLPSTSSGDGHRDVTDPKSAADSSAADLAVAEAMEGADDGGSSLVSSSAHEDGSAPGTSGGDHPPVRIIVSAQSPAGQSPMPSAQARAAQGKAAAQPLMQSLADVQAAASRRKHMSKQPKPVPHSRAAAKRRGPRAPTIARPRVVPGTESHAVPEVAPAEPQVAGIAASRARGGGQAREAANGSALVPRPLRDPSRQHAAIVKHLNTMGDPGFDVDVLASLTEQQPLLFVSIHLFGKLRLGEITGADGQRFQLFVRAIERSYDPLVPYHFSSHAADVLASCYRLLRGFCGERPLEMTGIELLALVVAAIIHDAGHPGVDNTYLITHSDPLAIDFNDRSPLENYHLASSFHLMRVPALDFSHPLSAGDWTDLRRDVIDLVLATDMARSISITERFKVAMLLGKAGRDSMLDEEQEGGGDDGDDGSNASGQRHADGSEHSGGEGYGSEPGSERSRQEGAPDGDDGSSSSAQTEEDEEALRERALLPRQVLLKCADIGHVWKPTHLHLKWSYRVQEEFMRQGDRERASGITTVPNVRDRSKLSGMPVGQVFFLKLIAKPVVSLWCQFANDAGPPALLAKNHRYWTRCVQERISPQQSDLDAVNPPPTEALIIPMAANGRAVTAPATAALHPGPALHVHANVRRALASVRTPGGSSGSSLGQPLTSSGDQSSPGTIAVPLSALPETPAGASGEQGETSHPAASRADGRSFRFADSGQARAGVGGYRDTGGSADDSFISSRGGEGAGDGGDSAALGSFAAGRASELADHDLMGIGSFRNADVDGSFYADHYLRTASQATGASSARSGSQRGLVLEGRMAAGLYFGLWVVATALVSLYTLATAAAIADGRCRFHQRLSRSKMRKRSGWLVVLPNTFSALAGVVLLGAMGWAADPANGDRTLAESPWEPCLFFLSHLTPPLYALPYILRAARLVILYDTSLRVRFQCLTGPLCPVAIVGTLTGVHTAAALLTRWLAEPSTASVPRLGLFYEDWAVFVGLLLVYVVGVLVVQAAIAKYGVSDRFQILRELQACLAAWVCLAGLHFVYMLLALNLEPVRRFERRFVPSHLLLVFMFAFTYHATVGVPLIFGKRGLRGFVRRQCRLVRNAGALCGCARPPHADSSADSEGVGSADIAEADRIDKAALEEGVAAGNTGEDARTFGVLRLLGIGGIDTCTSDSESDRSHSEDDDDDDLENQDEEDVKTVERAADTASVSSTAAGSRLHKAWAAVIGRIHLSPSQARLAAEADRVVASPRDVVSPTLILDPGLQEVLGLKHATPDPAAAPAGQSLVRYGSVVQHAFSRAGHSRATMSQSPDPGQATAAAAGQDMLLLDRAHAVSIQMLPPADREAAVEYLGQSPRVAGGLVGFIRTLSGTPKAAARTASRASLGSSPGGEPRQAGAPPSQQGKVQLADGEPCQRRIRQPWAEKLASEAVTTARRSRTPDASAIHCPSPLQIDTKAGVILVDIEPLRVLGGRIAALFLAPGAPLEVNIGDRDRRAVGQRLFDDLGVSTAIPRGGAPRKQRKRASVFPGFGKRKGTGGKLGLPSFNSLSGDESSAEVVQAFERLASVFDAALVEIVRSVALNIYGPFWSTGLAPRLALLDMESATEAHGASFIRRP</sequence>
<feature type="region of interest" description="Disordered" evidence="3">
    <location>
        <begin position="522"/>
        <end position="709"/>
    </location>
</feature>
<reference evidence="6 7" key="1">
    <citation type="submission" date="2019-07" db="EMBL/GenBank/DDBJ databases">
        <title>Genomes of Cafeteria roenbergensis.</title>
        <authorList>
            <person name="Fischer M.G."/>
            <person name="Hackl T."/>
            <person name="Roman M."/>
        </authorList>
    </citation>
    <scope>NUCLEOTIDE SEQUENCE [LARGE SCALE GENOMIC DNA]</scope>
    <source>
        <strain evidence="6 7">BVI</strain>
    </source>
</reference>
<keyword evidence="1" id="KW-0479">Metal-binding</keyword>
<keyword evidence="7" id="KW-1185">Reference proteome</keyword>